<dbReference type="EMBL" id="QEIN01000095">
    <property type="protein sequence ID" value="RCV58383.1"/>
    <property type="molecule type" value="Genomic_DNA"/>
</dbReference>
<dbReference type="SUPFAM" id="SSF52540">
    <property type="entry name" value="P-loop containing nucleoside triphosphate hydrolases"/>
    <property type="match status" value="1"/>
</dbReference>
<dbReference type="AlphaFoldDB" id="A0A368T4K7"/>
<sequence length="380" mass="40642">MSATLVRRCGISRDGRGPPSRYGGQVSGGGAPYAHKLREVSARDRDWDGVRLHVVTGKGGTGKTTLSAALALALAAEGGRVLLVEVEGRQGIAQLFDCPPLPYEERRVAVAPGGGDVHALAVDAEAALLEYLEMFYGMRRAGQALTRFGVVDFATTIAPGMRDVLLTGKATEAVRRRVRRDRARRPGGDGREAFVYDAVVLDAPPTGRVARFLNVNAEVAGLAKVGPIRNHADRVMEVMRSPETVVHFVAMLEEMPAQECLDGIAEIRRVGLNVGGVLVNMVRPPLLDPAALADAARGEVDVAALARGLKSAGLEHADRMAGDLGRELVEHARRVRAEGEVRERLATAGRPRYELPYLSDGVDLAGLYRLAEELRAQGAA</sequence>
<comment type="caution">
    <text evidence="3">The sequence shown here is derived from an EMBL/GenBank/DDBJ whole genome shotgun (WGS) entry which is preliminary data.</text>
</comment>
<dbReference type="Gene3D" id="3.40.50.300">
    <property type="entry name" value="P-loop containing nucleotide triphosphate hydrolases"/>
    <property type="match status" value="1"/>
</dbReference>
<protein>
    <submittedName>
        <fullName evidence="3">ATPase</fullName>
    </submittedName>
</protein>
<dbReference type="Proteomes" id="UP000253318">
    <property type="component" value="Unassembled WGS sequence"/>
</dbReference>
<dbReference type="OrthoDB" id="5242836at2"/>
<name>A0A368T4K7_9ACTN</name>
<evidence type="ECO:0000259" key="2">
    <source>
        <dbReference type="Pfam" id="PF02374"/>
    </source>
</evidence>
<proteinExistence type="predicted"/>
<keyword evidence="4" id="KW-1185">Reference proteome</keyword>
<evidence type="ECO:0000256" key="1">
    <source>
        <dbReference type="SAM" id="MobiDB-lite"/>
    </source>
</evidence>
<evidence type="ECO:0000313" key="4">
    <source>
        <dbReference type="Proteomes" id="UP000253318"/>
    </source>
</evidence>
<dbReference type="GO" id="GO:0005524">
    <property type="term" value="F:ATP binding"/>
    <property type="evidence" value="ECO:0007669"/>
    <property type="project" value="InterPro"/>
</dbReference>
<reference evidence="3 4" key="1">
    <citation type="submission" date="2018-04" db="EMBL/GenBank/DDBJ databases">
        <title>Novel actinobacteria from marine sediment.</title>
        <authorList>
            <person name="Ng Z.Y."/>
            <person name="Tan G.Y.A."/>
        </authorList>
    </citation>
    <scope>NUCLEOTIDE SEQUENCE [LARGE SCALE GENOMIC DNA]</scope>
    <source>
        <strain evidence="3 4">TPS81</strain>
    </source>
</reference>
<accession>A0A368T4K7</accession>
<organism evidence="3 4">
    <name type="scientific">Marinitenerispora sediminis</name>
    <dbReference type="NCBI Taxonomy" id="1931232"/>
    <lineage>
        <taxon>Bacteria</taxon>
        <taxon>Bacillati</taxon>
        <taxon>Actinomycetota</taxon>
        <taxon>Actinomycetes</taxon>
        <taxon>Streptosporangiales</taxon>
        <taxon>Nocardiopsidaceae</taxon>
        <taxon>Marinitenerispora</taxon>
    </lineage>
</organism>
<dbReference type="Pfam" id="PF02374">
    <property type="entry name" value="ArsA_ATPase"/>
    <property type="match status" value="1"/>
</dbReference>
<dbReference type="InterPro" id="IPR027417">
    <property type="entry name" value="P-loop_NTPase"/>
</dbReference>
<evidence type="ECO:0000313" key="3">
    <source>
        <dbReference type="EMBL" id="RCV58383.1"/>
    </source>
</evidence>
<dbReference type="GO" id="GO:0016887">
    <property type="term" value="F:ATP hydrolysis activity"/>
    <property type="evidence" value="ECO:0007669"/>
    <property type="project" value="InterPro"/>
</dbReference>
<dbReference type="PANTHER" id="PTHR10803">
    <property type="entry name" value="ARSENICAL PUMP-DRIVING ATPASE ARSENITE-TRANSLOCATING ATPASE"/>
    <property type="match status" value="1"/>
</dbReference>
<gene>
    <name evidence="3" type="ORF">DEF24_13510</name>
</gene>
<dbReference type="InterPro" id="IPR025723">
    <property type="entry name" value="ArsA/GET3_ATPase-like"/>
</dbReference>
<feature type="domain" description="ArsA/GET3 Anion-transporting ATPase-like" evidence="2">
    <location>
        <begin position="52"/>
        <end position="238"/>
    </location>
</feature>
<feature type="region of interest" description="Disordered" evidence="1">
    <location>
        <begin position="1"/>
        <end position="29"/>
    </location>
</feature>
<dbReference type="PANTHER" id="PTHR10803:SF31">
    <property type="entry name" value="ATPASE RV3679-RELATED"/>
    <property type="match status" value="1"/>
</dbReference>
<dbReference type="InterPro" id="IPR016300">
    <property type="entry name" value="ATPase_ArsA/GET3"/>
</dbReference>